<evidence type="ECO:0000313" key="9">
    <source>
        <dbReference type="EMBL" id="MCB7385927.1"/>
    </source>
</evidence>
<dbReference type="PANTHER" id="PTHR42920">
    <property type="entry name" value="OS03G0707200 PROTEIN-RELATED"/>
    <property type="match status" value="1"/>
</dbReference>
<feature type="transmembrane region" description="Helical" evidence="7">
    <location>
        <begin position="77"/>
        <end position="96"/>
    </location>
</feature>
<name>A0ABS8DBY2_9FIRM</name>
<sequence length="308" mass="32864">MSVKSSVMLILTAFIWGVAFVAQSVGMDYIGPFTFTCIRSLLGGVVLIPCIWFLDKMNGGGGGKDEKTPMSPSEKKVLFTGGVLCGLALCAASNLQQIGVQYTTVGKAGFITALYIVLVPIIGIFLKKRAGIKIWISVAVAVTGLYLLCITEKFTIGKGDFFVLICAVVFSVHILLIDYFSPKVDGVRMSCIQFFVTAVLSAVPMFLYEKPQFSAILAAAVPLLYAGVLSSGMAYTLQILAQKDADPTIASLILSLESVFSVLAGWVVLGQVLNAKELAGCALMFAAIILAQLPQKKADTFSCPKLPF</sequence>
<comment type="caution">
    <text evidence="9">The sequence shown here is derived from an EMBL/GenBank/DDBJ whole genome shotgun (WGS) entry which is preliminary data.</text>
</comment>
<dbReference type="InterPro" id="IPR051258">
    <property type="entry name" value="Diverse_Substrate_Transporter"/>
</dbReference>
<feature type="transmembrane region" description="Helical" evidence="7">
    <location>
        <begin position="108"/>
        <end position="127"/>
    </location>
</feature>
<keyword evidence="4 7" id="KW-0812">Transmembrane</keyword>
<feature type="transmembrane region" description="Helical" evidence="7">
    <location>
        <begin position="249"/>
        <end position="269"/>
    </location>
</feature>
<dbReference type="InterPro" id="IPR037185">
    <property type="entry name" value="EmrE-like"/>
</dbReference>
<gene>
    <name evidence="9" type="ORF">LIZ65_01390</name>
</gene>
<evidence type="ECO:0000256" key="3">
    <source>
        <dbReference type="ARBA" id="ARBA00022475"/>
    </source>
</evidence>
<evidence type="ECO:0000256" key="1">
    <source>
        <dbReference type="ARBA" id="ARBA00004651"/>
    </source>
</evidence>
<evidence type="ECO:0000259" key="8">
    <source>
        <dbReference type="Pfam" id="PF00892"/>
    </source>
</evidence>
<dbReference type="InterPro" id="IPR000620">
    <property type="entry name" value="EamA_dom"/>
</dbReference>
<dbReference type="SUPFAM" id="SSF103481">
    <property type="entry name" value="Multidrug resistance efflux transporter EmrE"/>
    <property type="match status" value="2"/>
</dbReference>
<evidence type="ECO:0000256" key="5">
    <source>
        <dbReference type="ARBA" id="ARBA00022989"/>
    </source>
</evidence>
<feature type="transmembrane region" description="Helical" evidence="7">
    <location>
        <begin position="187"/>
        <end position="207"/>
    </location>
</feature>
<evidence type="ECO:0000256" key="4">
    <source>
        <dbReference type="ARBA" id="ARBA00022692"/>
    </source>
</evidence>
<feature type="transmembrane region" description="Helical" evidence="7">
    <location>
        <begin position="134"/>
        <end position="155"/>
    </location>
</feature>
<evidence type="ECO:0000256" key="7">
    <source>
        <dbReference type="SAM" id="Phobius"/>
    </source>
</evidence>
<reference evidence="9 10" key="1">
    <citation type="submission" date="2021-10" db="EMBL/GenBank/DDBJ databases">
        <title>Collection of gut derived symbiotic bacterial strains cultured from healthy donors.</title>
        <authorList>
            <person name="Lin H."/>
            <person name="Littmann E."/>
            <person name="Kohout C."/>
            <person name="Pamer E.G."/>
        </authorList>
    </citation>
    <scope>NUCLEOTIDE SEQUENCE [LARGE SCALE GENOMIC DNA]</scope>
    <source>
        <strain evidence="9 10">DFI.1.165</strain>
    </source>
</reference>
<feature type="domain" description="EamA" evidence="8">
    <location>
        <begin position="7"/>
        <end position="148"/>
    </location>
</feature>
<proteinExistence type="inferred from homology"/>
<comment type="subcellular location">
    <subcellularLocation>
        <location evidence="1">Cell membrane</location>
        <topology evidence="1">Multi-pass membrane protein</topology>
    </subcellularLocation>
</comment>
<dbReference type="RefSeq" id="WP_066732772.1">
    <property type="nucleotide sequence ID" value="NZ_JAJCIQ010000001.1"/>
</dbReference>
<evidence type="ECO:0000313" key="10">
    <source>
        <dbReference type="Proteomes" id="UP001299546"/>
    </source>
</evidence>
<keyword evidence="10" id="KW-1185">Reference proteome</keyword>
<feature type="transmembrane region" description="Helical" evidence="7">
    <location>
        <begin position="33"/>
        <end position="54"/>
    </location>
</feature>
<feature type="transmembrane region" description="Helical" evidence="7">
    <location>
        <begin position="213"/>
        <end position="237"/>
    </location>
</feature>
<organism evidence="9 10">
    <name type="scientific">Bariatricus massiliensis</name>
    <dbReference type="NCBI Taxonomy" id="1745713"/>
    <lineage>
        <taxon>Bacteria</taxon>
        <taxon>Bacillati</taxon>
        <taxon>Bacillota</taxon>
        <taxon>Clostridia</taxon>
        <taxon>Lachnospirales</taxon>
        <taxon>Lachnospiraceae</taxon>
        <taxon>Bariatricus</taxon>
    </lineage>
</organism>
<feature type="transmembrane region" description="Helical" evidence="7">
    <location>
        <begin position="161"/>
        <end position="180"/>
    </location>
</feature>
<comment type="similarity">
    <text evidence="2">Belongs to the EamA transporter family.</text>
</comment>
<evidence type="ECO:0000256" key="2">
    <source>
        <dbReference type="ARBA" id="ARBA00007362"/>
    </source>
</evidence>
<keyword evidence="3" id="KW-1003">Cell membrane</keyword>
<feature type="transmembrane region" description="Helical" evidence="7">
    <location>
        <begin position="7"/>
        <end position="27"/>
    </location>
</feature>
<keyword evidence="6 7" id="KW-0472">Membrane</keyword>
<dbReference type="Pfam" id="PF00892">
    <property type="entry name" value="EamA"/>
    <property type="match status" value="2"/>
</dbReference>
<feature type="domain" description="EamA" evidence="8">
    <location>
        <begin position="158"/>
        <end position="290"/>
    </location>
</feature>
<keyword evidence="5 7" id="KW-1133">Transmembrane helix</keyword>
<dbReference type="PANTHER" id="PTHR42920:SF5">
    <property type="entry name" value="EAMA DOMAIN-CONTAINING PROTEIN"/>
    <property type="match status" value="1"/>
</dbReference>
<dbReference type="EMBL" id="JAJCIS010000001">
    <property type="protein sequence ID" value="MCB7385927.1"/>
    <property type="molecule type" value="Genomic_DNA"/>
</dbReference>
<protein>
    <submittedName>
        <fullName evidence="9">DMT family transporter</fullName>
    </submittedName>
</protein>
<dbReference type="Proteomes" id="UP001299546">
    <property type="component" value="Unassembled WGS sequence"/>
</dbReference>
<evidence type="ECO:0000256" key="6">
    <source>
        <dbReference type="ARBA" id="ARBA00023136"/>
    </source>
</evidence>
<accession>A0ABS8DBY2</accession>